<proteinExistence type="predicted"/>
<dbReference type="GO" id="GO:0048366">
    <property type="term" value="P:leaf development"/>
    <property type="evidence" value="ECO:0007669"/>
    <property type="project" value="TreeGrafter"/>
</dbReference>
<name>A0A8X7YC02_POPTO</name>
<dbReference type="GO" id="GO:0009507">
    <property type="term" value="C:chloroplast"/>
    <property type="evidence" value="ECO:0007669"/>
    <property type="project" value="TreeGrafter"/>
</dbReference>
<comment type="caution">
    <text evidence="1">The sequence shown here is derived from an EMBL/GenBank/DDBJ whole genome shotgun (WGS) entry which is preliminary data.</text>
</comment>
<dbReference type="PANTHER" id="PTHR30523">
    <property type="entry name" value="PHOSPHOENOLPYRUVATE CARBOXYLASE"/>
    <property type="match status" value="1"/>
</dbReference>
<dbReference type="Pfam" id="PF00311">
    <property type="entry name" value="PEPcase"/>
    <property type="match status" value="1"/>
</dbReference>
<dbReference type="EMBL" id="JAAWWB010000027">
    <property type="protein sequence ID" value="KAG6749983.1"/>
    <property type="molecule type" value="Genomic_DNA"/>
</dbReference>
<dbReference type="GO" id="GO:0048046">
    <property type="term" value="C:apoplast"/>
    <property type="evidence" value="ECO:0007669"/>
    <property type="project" value="TreeGrafter"/>
</dbReference>
<reference evidence="1" key="1">
    <citation type="journal article" date="2020" name="bioRxiv">
        <title>Hybrid origin of Populus tomentosa Carr. identified through genome sequencing and phylogenomic analysis.</title>
        <authorList>
            <person name="An X."/>
            <person name="Gao K."/>
            <person name="Chen Z."/>
            <person name="Li J."/>
            <person name="Yang X."/>
            <person name="Yang X."/>
            <person name="Zhou J."/>
            <person name="Guo T."/>
            <person name="Zhao T."/>
            <person name="Huang S."/>
            <person name="Miao D."/>
            <person name="Khan W.U."/>
            <person name="Rao P."/>
            <person name="Ye M."/>
            <person name="Lei B."/>
            <person name="Liao W."/>
            <person name="Wang J."/>
            <person name="Ji L."/>
            <person name="Li Y."/>
            <person name="Guo B."/>
            <person name="Mustafa N.S."/>
            <person name="Li S."/>
            <person name="Yun Q."/>
            <person name="Keller S.R."/>
            <person name="Mao J."/>
            <person name="Zhang R."/>
            <person name="Strauss S.H."/>
        </authorList>
    </citation>
    <scope>NUCLEOTIDE SEQUENCE</scope>
    <source>
        <strain evidence="1">GM15</strain>
        <tissue evidence="1">Leaf</tissue>
    </source>
</reference>
<evidence type="ECO:0000313" key="1">
    <source>
        <dbReference type="EMBL" id="KAG6749983.1"/>
    </source>
</evidence>
<sequence>MSCDAAMKNFVFVQTIFIPLQGDMQNTATWISSFFSKWITKTEIWKQIPPDEPYCVLLGSESDRHTDVLDAITKHLGIGSYREWSEEHRQEWFLTVLGGKRPLFGPDLPKTEEIAGVLDTFHVIAELPPDNVGELKSLLGRSTCVSEHSRVLQPPHLAHGMHPPISPESEWRALMDEMEIIATKEHRSIVFQEPRFVEYLHFVSI</sequence>
<dbReference type="Proteomes" id="UP000886885">
    <property type="component" value="Chromosome 14A"/>
</dbReference>
<dbReference type="GO" id="GO:0015977">
    <property type="term" value="P:carbon fixation"/>
    <property type="evidence" value="ECO:0007669"/>
    <property type="project" value="InterPro"/>
</dbReference>
<gene>
    <name evidence="1" type="ORF">POTOM_047061</name>
</gene>
<accession>A0A8X7YC02</accession>
<dbReference type="OrthoDB" id="1725631at2759"/>
<dbReference type="GO" id="GO:0006099">
    <property type="term" value="P:tricarboxylic acid cycle"/>
    <property type="evidence" value="ECO:0007669"/>
    <property type="project" value="InterPro"/>
</dbReference>
<dbReference type="InterPro" id="IPR021135">
    <property type="entry name" value="PEP_COase"/>
</dbReference>
<dbReference type="AlphaFoldDB" id="A0A8X7YC02"/>
<dbReference type="GO" id="GO:0005829">
    <property type="term" value="C:cytosol"/>
    <property type="evidence" value="ECO:0007669"/>
    <property type="project" value="TreeGrafter"/>
</dbReference>
<keyword evidence="2" id="KW-1185">Reference proteome</keyword>
<protein>
    <submittedName>
        <fullName evidence="1">Uncharacterized protein</fullName>
    </submittedName>
</protein>
<dbReference type="PANTHER" id="PTHR30523:SF47">
    <property type="entry name" value="PHOSPHOENOLPYRUVATE CARBOXYLASE 2"/>
    <property type="match status" value="1"/>
</dbReference>
<evidence type="ECO:0000313" key="2">
    <source>
        <dbReference type="Proteomes" id="UP000886885"/>
    </source>
</evidence>
<organism evidence="1 2">
    <name type="scientific">Populus tomentosa</name>
    <name type="common">Chinese white poplar</name>
    <dbReference type="NCBI Taxonomy" id="118781"/>
    <lineage>
        <taxon>Eukaryota</taxon>
        <taxon>Viridiplantae</taxon>
        <taxon>Streptophyta</taxon>
        <taxon>Embryophyta</taxon>
        <taxon>Tracheophyta</taxon>
        <taxon>Spermatophyta</taxon>
        <taxon>Magnoliopsida</taxon>
        <taxon>eudicotyledons</taxon>
        <taxon>Gunneridae</taxon>
        <taxon>Pentapetalae</taxon>
        <taxon>rosids</taxon>
        <taxon>fabids</taxon>
        <taxon>Malpighiales</taxon>
        <taxon>Salicaceae</taxon>
        <taxon>Saliceae</taxon>
        <taxon>Populus</taxon>
    </lineage>
</organism>
<dbReference type="GO" id="GO:0008964">
    <property type="term" value="F:phosphoenolpyruvate carboxylase activity"/>
    <property type="evidence" value="ECO:0007669"/>
    <property type="project" value="InterPro"/>
</dbReference>